<gene>
    <name evidence="1" type="ORF">SCALOS_LOCUS2154</name>
</gene>
<dbReference type="EMBL" id="CAJVPM010001806">
    <property type="protein sequence ID" value="CAG8474162.1"/>
    <property type="molecule type" value="Genomic_DNA"/>
</dbReference>
<evidence type="ECO:0000313" key="2">
    <source>
        <dbReference type="Proteomes" id="UP000789860"/>
    </source>
</evidence>
<keyword evidence="2" id="KW-1185">Reference proteome</keyword>
<protein>
    <submittedName>
        <fullName evidence="1">10344_t:CDS:1</fullName>
    </submittedName>
</protein>
<organism evidence="1 2">
    <name type="scientific">Scutellospora calospora</name>
    <dbReference type="NCBI Taxonomy" id="85575"/>
    <lineage>
        <taxon>Eukaryota</taxon>
        <taxon>Fungi</taxon>
        <taxon>Fungi incertae sedis</taxon>
        <taxon>Mucoromycota</taxon>
        <taxon>Glomeromycotina</taxon>
        <taxon>Glomeromycetes</taxon>
        <taxon>Diversisporales</taxon>
        <taxon>Gigasporaceae</taxon>
        <taxon>Scutellospora</taxon>
    </lineage>
</organism>
<name>A0ACA9KHW4_9GLOM</name>
<proteinExistence type="predicted"/>
<evidence type="ECO:0000313" key="1">
    <source>
        <dbReference type="EMBL" id="CAG8474162.1"/>
    </source>
</evidence>
<sequence length="276" mass="31197">MFLINYNPSSSPQPNLTHPNSQSREMTRSNELEILSNINFPLEFPTNIETPDNTIGQQILDSNPASIQQMFQQNMPQQQSFLSIPTTDGVAPFFDQFSFPPPPTSSPKFTSAYPSPPPQIMPHGVIGNDALFPTQFSDTIADPLTCQSSPILSEQSAVCLTAAQQSGMVTPPMIMNGHNYYHPYSDMLDHGYAYRLIAEENKRRRNTAASARFRIKKKMREQALEKTSKDMSAKAEMLENKVRELEKEIKWLKCLIIEKDASLLDIERPKEQSNQN</sequence>
<dbReference type="Proteomes" id="UP000789860">
    <property type="component" value="Unassembled WGS sequence"/>
</dbReference>
<comment type="caution">
    <text evidence="1">The sequence shown here is derived from an EMBL/GenBank/DDBJ whole genome shotgun (WGS) entry which is preliminary data.</text>
</comment>
<accession>A0ACA9KHW4</accession>
<reference evidence="1" key="1">
    <citation type="submission" date="2021-06" db="EMBL/GenBank/DDBJ databases">
        <authorList>
            <person name="Kallberg Y."/>
            <person name="Tangrot J."/>
            <person name="Rosling A."/>
        </authorList>
    </citation>
    <scope>NUCLEOTIDE SEQUENCE</scope>
    <source>
        <strain evidence="1">AU212A</strain>
    </source>
</reference>